<reference evidence="1" key="2">
    <citation type="submission" date="2023-05" db="EMBL/GenBank/DDBJ databases">
        <authorList>
            <consortium name="Lawrence Berkeley National Laboratory"/>
            <person name="Steindorff A."/>
            <person name="Hensen N."/>
            <person name="Bonometti L."/>
            <person name="Westerberg I."/>
            <person name="Brannstrom I.O."/>
            <person name="Guillou S."/>
            <person name="Cros-Aarteil S."/>
            <person name="Calhoun S."/>
            <person name="Haridas S."/>
            <person name="Kuo A."/>
            <person name="Mondo S."/>
            <person name="Pangilinan J."/>
            <person name="Riley R."/>
            <person name="Labutti K."/>
            <person name="Andreopoulos B."/>
            <person name="Lipzen A."/>
            <person name="Chen C."/>
            <person name="Yanf M."/>
            <person name="Daum C."/>
            <person name="Ng V."/>
            <person name="Clum A."/>
            <person name="Ohm R."/>
            <person name="Martin F."/>
            <person name="Silar P."/>
            <person name="Natvig D."/>
            <person name="Lalanne C."/>
            <person name="Gautier V."/>
            <person name="Ament-Velasquez S.L."/>
            <person name="Kruys A."/>
            <person name="Hutchinson M.I."/>
            <person name="Powell A.J."/>
            <person name="Barry K."/>
            <person name="Miller A.N."/>
            <person name="Grigoriev I.V."/>
            <person name="Debuchy R."/>
            <person name="Gladieux P."/>
            <person name="Thoren M.H."/>
            <person name="Johannesson H."/>
        </authorList>
    </citation>
    <scope>NUCLEOTIDE SEQUENCE</scope>
    <source>
        <strain evidence="1">CBS 757.83</strain>
    </source>
</reference>
<evidence type="ECO:0000313" key="1">
    <source>
        <dbReference type="EMBL" id="KAK4102317.1"/>
    </source>
</evidence>
<keyword evidence="2" id="KW-1185">Reference proteome</keyword>
<accession>A0AAN6Q2C1</accession>
<reference evidence="1" key="1">
    <citation type="journal article" date="2023" name="Mol. Phylogenet. Evol.">
        <title>Genome-scale phylogeny and comparative genomics of the fungal order Sordariales.</title>
        <authorList>
            <person name="Hensen N."/>
            <person name="Bonometti L."/>
            <person name="Westerberg I."/>
            <person name="Brannstrom I.O."/>
            <person name="Guillou S."/>
            <person name="Cros-Aarteil S."/>
            <person name="Calhoun S."/>
            <person name="Haridas S."/>
            <person name="Kuo A."/>
            <person name="Mondo S."/>
            <person name="Pangilinan J."/>
            <person name="Riley R."/>
            <person name="LaButti K."/>
            <person name="Andreopoulos B."/>
            <person name="Lipzen A."/>
            <person name="Chen C."/>
            <person name="Yan M."/>
            <person name="Daum C."/>
            <person name="Ng V."/>
            <person name="Clum A."/>
            <person name="Steindorff A."/>
            <person name="Ohm R.A."/>
            <person name="Martin F."/>
            <person name="Silar P."/>
            <person name="Natvig D.O."/>
            <person name="Lalanne C."/>
            <person name="Gautier V."/>
            <person name="Ament-Velasquez S.L."/>
            <person name="Kruys A."/>
            <person name="Hutchinson M.I."/>
            <person name="Powell A.J."/>
            <person name="Barry K."/>
            <person name="Miller A.N."/>
            <person name="Grigoriev I.V."/>
            <person name="Debuchy R."/>
            <person name="Gladieux P."/>
            <person name="Hiltunen Thoren M."/>
            <person name="Johannesson H."/>
        </authorList>
    </citation>
    <scope>NUCLEOTIDE SEQUENCE</scope>
    <source>
        <strain evidence="1">CBS 757.83</strain>
    </source>
</reference>
<evidence type="ECO:0000313" key="2">
    <source>
        <dbReference type="Proteomes" id="UP001305647"/>
    </source>
</evidence>
<organism evidence="1 2">
    <name type="scientific">Parathielavia hyrcaniae</name>
    <dbReference type="NCBI Taxonomy" id="113614"/>
    <lineage>
        <taxon>Eukaryota</taxon>
        <taxon>Fungi</taxon>
        <taxon>Dikarya</taxon>
        <taxon>Ascomycota</taxon>
        <taxon>Pezizomycotina</taxon>
        <taxon>Sordariomycetes</taxon>
        <taxon>Sordariomycetidae</taxon>
        <taxon>Sordariales</taxon>
        <taxon>Chaetomiaceae</taxon>
        <taxon>Parathielavia</taxon>
    </lineage>
</organism>
<name>A0AAN6Q2C1_9PEZI</name>
<protein>
    <submittedName>
        <fullName evidence="1">Uncharacterized protein</fullName>
    </submittedName>
</protein>
<gene>
    <name evidence="1" type="ORF">N658DRAFT_485640</name>
</gene>
<proteinExistence type="predicted"/>
<dbReference type="EMBL" id="MU863632">
    <property type="protein sequence ID" value="KAK4102317.1"/>
    <property type="molecule type" value="Genomic_DNA"/>
</dbReference>
<sequence length="700" mass="77464">MPRHGILGLPDAVLAQICSQFCPHCGGEDCLNGFELPNSFWGPDFFGSLGALALVNVRIGRRAQAVRFHVFCGRRDSLTLLARTLVEQPALAAHIRVVRLGDKDKHGNWGCVVRELATPEAVERLKALVAPDLGAEFDPLRKRGEERLLQWFRRLLPIEDSFFCAPSPGDVVLGVPGDEPPAWAPGNTAVAERCVANARLNALILFTLAKKIKSLAILSEWPLALFPEPKPCPKIKVKQAIAAPDPGPLPEVEELRLDSSNENPQYRTGKCVVDIRKCVGLFSRLSNLDSLEIRGGHHTLSSKQLVSCQPALNNISTLNLIATSTSTMSDILQACSPNRLEYVRFTIPPNQDGILRNGNDVQGRTIANLLHEYRLSERLRTLYLDTSESTLFAANAYDVRQTFQTIPSLRPTFPSLRHLTISADAIYYPSQYPRVLLRDPNTPGPGNGNERDRLVTFLPPTLQSLCITGVYAIPTLDVASLARACQQHQPKGGQQQQQQFDALERVTLRGHRNVWTVVKPVAWTPYKIPEKSSVAGVCADWKEVAVYMEECGGEILDKFVRRFERVGVEFGVDMPEAFFDAYAGEWSLDLGVPSFENVNSDLYLSVLAKIPSGDGTVGSNTPESQASLRTPSAGVIYIRVYTHFDQDESDINEAGMYPFLGLPAIGVYRNFANADLLGIRIEWKDKLRQKWSATRLFGPS</sequence>
<comment type="caution">
    <text evidence="1">The sequence shown here is derived from an EMBL/GenBank/DDBJ whole genome shotgun (WGS) entry which is preliminary data.</text>
</comment>
<dbReference type="AlphaFoldDB" id="A0AAN6Q2C1"/>
<dbReference type="Proteomes" id="UP001305647">
    <property type="component" value="Unassembled WGS sequence"/>
</dbReference>